<dbReference type="EnsemblPlants" id="AUR62039044-RA">
    <property type="protein sequence ID" value="AUR62039044-RA:cds"/>
    <property type="gene ID" value="AUR62039044"/>
</dbReference>
<reference evidence="2" key="2">
    <citation type="submission" date="2021-03" db="UniProtKB">
        <authorList>
            <consortium name="EnsemblPlants"/>
        </authorList>
    </citation>
    <scope>IDENTIFICATION</scope>
</reference>
<dbReference type="InterPro" id="IPR025525">
    <property type="entry name" value="hAT-like_transposase_RNase-H"/>
</dbReference>
<evidence type="ECO:0000313" key="2">
    <source>
        <dbReference type="EnsemblPlants" id="AUR62039044-RA:cds"/>
    </source>
</evidence>
<sequence>MVVAVVLDPRYKLQCVNWGYMRIYGRHSVEYELEFSKVKDALWELYEAYESSHSSSSKVIPTTNASDASNEPCDDFMMKFFKIGNGGGYNLLKGLRLWGSKYGSSNGNVMWISYEA</sequence>
<name>A0A803N1V4_CHEQI</name>
<evidence type="ECO:0000259" key="1">
    <source>
        <dbReference type="Pfam" id="PF14372"/>
    </source>
</evidence>
<evidence type="ECO:0000313" key="3">
    <source>
        <dbReference type="Proteomes" id="UP000596660"/>
    </source>
</evidence>
<reference evidence="2" key="1">
    <citation type="journal article" date="2017" name="Nature">
        <title>The genome of Chenopodium quinoa.</title>
        <authorList>
            <person name="Jarvis D.E."/>
            <person name="Ho Y.S."/>
            <person name="Lightfoot D.J."/>
            <person name="Schmoeckel S.M."/>
            <person name="Li B."/>
            <person name="Borm T.J.A."/>
            <person name="Ohyanagi H."/>
            <person name="Mineta K."/>
            <person name="Michell C.T."/>
            <person name="Saber N."/>
            <person name="Kharbatia N.M."/>
            <person name="Rupper R.R."/>
            <person name="Sharp A.R."/>
            <person name="Dally N."/>
            <person name="Boughton B.A."/>
            <person name="Woo Y.H."/>
            <person name="Gao G."/>
            <person name="Schijlen E.G.W.M."/>
            <person name="Guo X."/>
            <person name="Momin A.A."/>
            <person name="Negrao S."/>
            <person name="Al-Babili S."/>
            <person name="Gehring C."/>
            <person name="Roessner U."/>
            <person name="Jung C."/>
            <person name="Murphy K."/>
            <person name="Arold S.T."/>
            <person name="Gojobori T."/>
            <person name="van der Linden C.G."/>
            <person name="van Loo E.N."/>
            <person name="Jellen E.N."/>
            <person name="Maughan P.J."/>
            <person name="Tester M."/>
        </authorList>
    </citation>
    <scope>NUCLEOTIDE SEQUENCE [LARGE SCALE GENOMIC DNA]</scope>
    <source>
        <strain evidence="2">cv. PI 614886</strain>
    </source>
</reference>
<accession>A0A803N1V4</accession>
<feature type="domain" description="hAT-like transposase RNase-H fold" evidence="1">
    <location>
        <begin position="1"/>
        <end position="49"/>
    </location>
</feature>
<dbReference type="Pfam" id="PF14372">
    <property type="entry name" value="hAT-like_RNase-H"/>
    <property type="match status" value="1"/>
</dbReference>
<proteinExistence type="predicted"/>
<organism evidence="2 3">
    <name type="scientific">Chenopodium quinoa</name>
    <name type="common">Quinoa</name>
    <dbReference type="NCBI Taxonomy" id="63459"/>
    <lineage>
        <taxon>Eukaryota</taxon>
        <taxon>Viridiplantae</taxon>
        <taxon>Streptophyta</taxon>
        <taxon>Embryophyta</taxon>
        <taxon>Tracheophyta</taxon>
        <taxon>Spermatophyta</taxon>
        <taxon>Magnoliopsida</taxon>
        <taxon>eudicotyledons</taxon>
        <taxon>Gunneridae</taxon>
        <taxon>Pentapetalae</taxon>
        <taxon>Caryophyllales</taxon>
        <taxon>Chenopodiaceae</taxon>
        <taxon>Chenopodioideae</taxon>
        <taxon>Atripliceae</taxon>
        <taxon>Chenopodium</taxon>
    </lineage>
</organism>
<dbReference type="AlphaFoldDB" id="A0A803N1V4"/>
<keyword evidence="3" id="KW-1185">Reference proteome</keyword>
<dbReference type="Gramene" id="AUR62039044-RA">
    <property type="protein sequence ID" value="AUR62039044-RA:cds"/>
    <property type="gene ID" value="AUR62039044"/>
</dbReference>
<dbReference type="GO" id="GO:0003677">
    <property type="term" value="F:DNA binding"/>
    <property type="evidence" value="ECO:0007669"/>
    <property type="project" value="InterPro"/>
</dbReference>
<protein>
    <recommendedName>
        <fullName evidence="1">hAT-like transposase RNase-H fold domain-containing protein</fullName>
    </recommendedName>
</protein>
<dbReference type="Proteomes" id="UP000596660">
    <property type="component" value="Unplaced"/>
</dbReference>